<proteinExistence type="predicted"/>
<dbReference type="EMBL" id="DF238814">
    <property type="protein sequence ID" value="GAC97844.1"/>
    <property type="molecule type" value="Genomic_DNA"/>
</dbReference>
<dbReference type="AlphaFoldDB" id="R9P938"/>
<organism evidence="1 2">
    <name type="scientific">Pseudozyma hubeiensis (strain SY62)</name>
    <name type="common">Yeast</name>
    <dbReference type="NCBI Taxonomy" id="1305764"/>
    <lineage>
        <taxon>Eukaryota</taxon>
        <taxon>Fungi</taxon>
        <taxon>Dikarya</taxon>
        <taxon>Basidiomycota</taxon>
        <taxon>Ustilaginomycotina</taxon>
        <taxon>Ustilaginomycetes</taxon>
        <taxon>Ustilaginales</taxon>
        <taxon>Ustilaginaceae</taxon>
        <taxon>Pseudozyma</taxon>
    </lineage>
</organism>
<dbReference type="InterPro" id="IPR029058">
    <property type="entry name" value="AB_hydrolase_fold"/>
</dbReference>
<reference evidence="2" key="1">
    <citation type="journal article" date="2013" name="Genome Announc.">
        <title>Draft genome sequence of the basidiomycetous yeast-like fungus Pseudozyma hubeiensis SY62, which produces an abundant amount of the biosurfactant mannosylerythritol lipids.</title>
        <authorList>
            <person name="Konishi M."/>
            <person name="Hatada Y."/>
            <person name="Horiuchi J."/>
        </authorList>
    </citation>
    <scope>NUCLEOTIDE SEQUENCE [LARGE SCALE GENOMIC DNA]</scope>
    <source>
        <strain evidence="2">SY62</strain>
    </source>
</reference>
<protein>
    <recommendedName>
        <fullName evidence="3">Alpha/beta hydrolase</fullName>
    </recommendedName>
</protein>
<dbReference type="GeneID" id="24110710"/>
<dbReference type="Gene3D" id="3.40.50.1820">
    <property type="entry name" value="alpha/beta hydrolase"/>
    <property type="match status" value="1"/>
</dbReference>
<name>R9P938_PSEHS</name>
<dbReference type="Proteomes" id="UP000014071">
    <property type="component" value="Unassembled WGS sequence"/>
</dbReference>
<gene>
    <name evidence="1" type="ORF">PHSY_005432</name>
</gene>
<accession>R9P938</accession>
<dbReference type="RefSeq" id="XP_012191431.1">
    <property type="nucleotide sequence ID" value="XM_012336041.1"/>
</dbReference>
<sequence length="158" mass="17622">MSSFSQQAVLGWYGLYDYLMGTDERPVTVSLIGDSGSAFSLMSLPGSFKEVRHLIPADMLLETMQRASRVPARIALKMPFLRPKRYYQHITIPTLVFVGTEDNVTLPVATVQNVIATPRLDMKAYECGHYGLLHGELFPAAMADCIDFLKRHLVPSSD</sequence>
<keyword evidence="2" id="KW-1185">Reference proteome</keyword>
<dbReference type="HOGENOM" id="CLU_1670158_0_0_1"/>
<evidence type="ECO:0000313" key="1">
    <source>
        <dbReference type="EMBL" id="GAC97844.1"/>
    </source>
</evidence>
<evidence type="ECO:0008006" key="3">
    <source>
        <dbReference type="Google" id="ProtNLM"/>
    </source>
</evidence>
<evidence type="ECO:0000313" key="2">
    <source>
        <dbReference type="Proteomes" id="UP000014071"/>
    </source>
</evidence>
<dbReference type="SUPFAM" id="SSF53474">
    <property type="entry name" value="alpha/beta-Hydrolases"/>
    <property type="match status" value="1"/>
</dbReference>